<dbReference type="RefSeq" id="WP_129719450.1">
    <property type="nucleotide sequence ID" value="NZ_LR214951.1"/>
</dbReference>
<dbReference type="GO" id="GO:0051301">
    <property type="term" value="P:cell division"/>
    <property type="evidence" value="ECO:0007669"/>
    <property type="project" value="UniProtKB-KW"/>
</dbReference>
<evidence type="ECO:0000259" key="5">
    <source>
        <dbReference type="Pfam" id="PF14527"/>
    </source>
</evidence>
<dbReference type="OrthoDB" id="401278at2"/>
<organism evidence="6 7">
    <name type="scientific">Mesomycoplasma neurolyticum</name>
    <dbReference type="NCBI Taxonomy" id="2120"/>
    <lineage>
        <taxon>Bacteria</taxon>
        <taxon>Bacillati</taxon>
        <taxon>Mycoplasmatota</taxon>
        <taxon>Mycoplasmoidales</taxon>
        <taxon>Metamycoplasmataceae</taxon>
        <taxon>Mesomycoplasma</taxon>
    </lineage>
</organism>
<dbReference type="InterPro" id="IPR027434">
    <property type="entry name" value="Homing_endonucl"/>
</dbReference>
<dbReference type="NCBIfam" id="TIGR00647">
    <property type="entry name" value="DNA_bind_WhiA"/>
    <property type="match status" value="1"/>
</dbReference>
<keyword evidence="2" id="KW-0238">DNA-binding</keyword>
<dbReference type="Proteomes" id="UP000289440">
    <property type="component" value="Chromosome"/>
</dbReference>
<dbReference type="AlphaFoldDB" id="A0A449A4A6"/>
<reference evidence="6 7" key="1">
    <citation type="submission" date="2019-01" db="EMBL/GenBank/DDBJ databases">
        <authorList>
            <consortium name="Pathogen Informatics"/>
        </authorList>
    </citation>
    <scope>NUCLEOTIDE SEQUENCE [LARGE SCALE GENOMIC DNA]</scope>
    <source>
        <strain evidence="6 7">NCTC10166</strain>
    </source>
</reference>
<dbReference type="InterPro" id="IPR039518">
    <property type="entry name" value="WhiA_LAGLIDADG_dom"/>
</dbReference>
<dbReference type="Pfam" id="PF14527">
    <property type="entry name" value="LAGLIDADG_WhiA"/>
    <property type="match status" value="1"/>
</dbReference>
<evidence type="ECO:0000313" key="7">
    <source>
        <dbReference type="Proteomes" id="UP000289440"/>
    </source>
</evidence>
<keyword evidence="1" id="KW-0132">Cell division</keyword>
<accession>A0A449A4A6</accession>
<feature type="domain" description="WhiA LAGLIDADG-like" evidence="5">
    <location>
        <begin position="92"/>
        <end position="183"/>
    </location>
</feature>
<name>A0A449A4A6_9BACT</name>
<dbReference type="GO" id="GO:0043937">
    <property type="term" value="P:regulation of sporulation"/>
    <property type="evidence" value="ECO:0007669"/>
    <property type="project" value="InterPro"/>
</dbReference>
<dbReference type="InterPro" id="IPR023054">
    <property type="entry name" value="Sporulation_regulator_WhiA_C"/>
</dbReference>
<dbReference type="GO" id="GO:0003677">
    <property type="term" value="F:DNA binding"/>
    <property type="evidence" value="ECO:0007669"/>
    <property type="project" value="UniProtKB-KW"/>
</dbReference>
<proteinExistence type="predicted"/>
<evidence type="ECO:0000313" key="6">
    <source>
        <dbReference type="EMBL" id="VEU59058.1"/>
    </source>
</evidence>
<dbReference type="SUPFAM" id="SSF55608">
    <property type="entry name" value="Homing endonucleases"/>
    <property type="match status" value="1"/>
</dbReference>
<evidence type="ECO:0000256" key="1">
    <source>
        <dbReference type="ARBA" id="ARBA00022618"/>
    </source>
</evidence>
<dbReference type="EMBL" id="LR214951">
    <property type="protein sequence ID" value="VEU59058.1"/>
    <property type="molecule type" value="Genomic_DNA"/>
</dbReference>
<evidence type="ECO:0000256" key="3">
    <source>
        <dbReference type="ARBA" id="ARBA00023306"/>
    </source>
</evidence>
<keyword evidence="3" id="KW-0131">Cell cycle</keyword>
<sequence>MTFSHQIKLEILNKKMKLSSLLSFLNGFLLTSCDVKQKEILIKINKSNISSILKEKMQFLKIDYKPYPKNKNWFYINKKDIKISMQIKEPRYFFAGAFLAGGTISNYNSTSYHLQITTLNKNIALLMVNKLNKYDFNFHLISKSNKYVIYEKKSENILDFLNAIGAMESFQTFFDIKSIRDIKNSANRIASLDVYNQKKLVDASNKIIENYEFIVKNNLEHYFDEQQLIFFKLKKEKPFLNLNEITNILATKYKIFKTKSALNHWNIKLKKIVEKNK</sequence>
<dbReference type="PANTHER" id="PTHR37307:SF1">
    <property type="entry name" value="CELL DIVISION PROTEIN WHIA-RELATED"/>
    <property type="match status" value="1"/>
</dbReference>
<gene>
    <name evidence="6" type="ORF">NCTC10166_00009</name>
</gene>
<dbReference type="InterPro" id="IPR003802">
    <property type="entry name" value="Sporulation_regulator_WhiA"/>
</dbReference>
<dbReference type="KEGG" id="mnu:NCTC10166_00009"/>
<dbReference type="Gene3D" id="3.10.28.10">
    <property type="entry name" value="Homing endonucleases"/>
    <property type="match status" value="1"/>
</dbReference>
<evidence type="ECO:0000256" key="2">
    <source>
        <dbReference type="ARBA" id="ARBA00023125"/>
    </source>
</evidence>
<dbReference type="PANTHER" id="PTHR37307">
    <property type="entry name" value="CELL DIVISION PROTEIN WHIA-RELATED"/>
    <property type="match status" value="1"/>
</dbReference>
<keyword evidence="7" id="KW-1185">Reference proteome</keyword>
<dbReference type="Pfam" id="PF02650">
    <property type="entry name" value="HTH_WhiA"/>
    <property type="match status" value="1"/>
</dbReference>
<evidence type="ECO:0000259" key="4">
    <source>
        <dbReference type="Pfam" id="PF02650"/>
    </source>
</evidence>
<protein>
    <submittedName>
        <fullName evidence="6">Uncharacterized protein conserved in bacteria</fullName>
    </submittedName>
</protein>
<feature type="domain" description="Sporulation regulator WhiA C-terminal" evidence="4">
    <location>
        <begin position="186"/>
        <end position="272"/>
    </location>
</feature>